<dbReference type="EMBL" id="BSXS01005164">
    <property type="protein sequence ID" value="GME83995.1"/>
    <property type="molecule type" value="Genomic_DNA"/>
</dbReference>
<sequence>MTQSSDKTNKSSDPDTESPSDYLADSLAENTYILQDNIRKLPKETLPYTRKQLDAFLGVPVYKRTYHSVGDDIPKLIKASRVADQAIDNLLQAKQKVDKAEKSELKKAAREILIADHSRFSNENYRTNFSGQTLNLEQADKELKSLCGGVANGSVPMSNFEDGLSLLLQDFLDSTPTDEERLEFFKTLFLQLYQLQTLSAGSASKHKFTSLTDKIIDSLICWSNIGKHQLLIDAICTKSRITERFELAKLRQSKKTFDPNSSEHRKHRYNVSPQDHKAVLGCVPYSGWIQFMRQDKNLQEYLKLISFCLNDGDRDRAFGWSLIQPVIRRLVKKPNFHDLLTELFAIVMSSHDKILATRILFGIIQLTPPPSPETSTSELRDQVWMKLNKVEGFDLILSMAENKMQLKLADELEARIWKEINNRVNREVKAKRVIGPVKEFKKKVVEQVFLEVRETGDILN</sequence>
<proteinExistence type="predicted"/>
<name>A0ACB5T9Y1_AMBMO</name>
<protein>
    <submittedName>
        <fullName evidence="1">Unnamed protein product</fullName>
    </submittedName>
</protein>
<gene>
    <name evidence="1" type="ORF">Amon02_000655300</name>
</gene>
<organism evidence="1 2">
    <name type="scientific">Ambrosiozyma monospora</name>
    <name type="common">Yeast</name>
    <name type="synonym">Endomycopsis monosporus</name>
    <dbReference type="NCBI Taxonomy" id="43982"/>
    <lineage>
        <taxon>Eukaryota</taxon>
        <taxon>Fungi</taxon>
        <taxon>Dikarya</taxon>
        <taxon>Ascomycota</taxon>
        <taxon>Saccharomycotina</taxon>
        <taxon>Pichiomycetes</taxon>
        <taxon>Pichiales</taxon>
        <taxon>Pichiaceae</taxon>
        <taxon>Ambrosiozyma</taxon>
    </lineage>
</organism>
<reference evidence="1" key="1">
    <citation type="submission" date="2023-04" db="EMBL/GenBank/DDBJ databases">
        <title>Ambrosiozyma monospora NBRC 10751.</title>
        <authorList>
            <person name="Ichikawa N."/>
            <person name="Sato H."/>
            <person name="Tonouchi N."/>
        </authorList>
    </citation>
    <scope>NUCLEOTIDE SEQUENCE</scope>
    <source>
        <strain evidence="1">NBRC 10751</strain>
    </source>
</reference>
<keyword evidence="2" id="KW-1185">Reference proteome</keyword>
<dbReference type="Proteomes" id="UP001165064">
    <property type="component" value="Unassembled WGS sequence"/>
</dbReference>
<evidence type="ECO:0000313" key="1">
    <source>
        <dbReference type="EMBL" id="GME83995.1"/>
    </source>
</evidence>
<evidence type="ECO:0000313" key="2">
    <source>
        <dbReference type="Proteomes" id="UP001165064"/>
    </source>
</evidence>
<comment type="caution">
    <text evidence="1">The sequence shown here is derived from an EMBL/GenBank/DDBJ whole genome shotgun (WGS) entry which is preliminary data.</text>
</comment>
<accession>A0ACB5T9Y1</accession>